<dbReference type="Proteomes" id="UP000824120">
    <property type="component" value="Chromosome 4"/>
</dbReference>
<organism evidence="2 3">
    <name type="scientific">Solanum commersonii</name>
    <name type="common">Commerson's wild potato</name>
    <name type="synonym">Commerson's nightshade</name>
    <dbReference type="NCBI Taxonomy" id="4109"/>
    <lineage>
        <taxon>Eukaryota</taxon>
        <taxon>Viridiplantae</taxon>
        <taxon>Streptophyta</taxon>
        <taxon>Embryophyta</taxon>
        <taxon>Tracheophyta</taxon>
        <taxon>Spermatophyta</taxon>
        <taxon>Magnoliopsida</taxon>
        <taxon>eudicotyledons</taxon>
        <taxon>Gunneridae</taxon>
        <taxon>Pentapetalae</taxon>
        <taxon>asterids</taxon>
        <taxon>lamiids</taxon>
        <taxon>Solanales</taxon>
        <taxon>Solanaceae</taxon>
        <taxon>Solanoideae</taxon>
        <taxon>Solaneae</taxon>
        <taxon>Solanum</taxon>
    </lineage>
</organism>
<feature type="region of interest" description="Disordered" evidence="1">
    <location>
        <begin position="253"/>
        <end position="294"/>
    </location>
</feature>
<gene>
    <name evidence="2" type="ORF">H5410_022724</name>
</gene>
<protein>
    <recommendedName>
        <fullName evidence="4">DUF1985 domain-containing protein</fullName>
    </recommendedName>
</protein>
<evidence type="ECO:0000313" key="2">
    <source>
        <dbReference type="EMBL" id="KAG5611443.1"/>
    </source>
</evidence>
<keyword evidence="3" id="KW-1185">Reference proteome</keyword>
<name>A0A9J5ZEV4_SOLCO</name>
<dbReference type="OrthoDB" id="1282305at2759"/>
<comment type="caution">
    <text evidence="2">The sequence shown here is derived from an EMBL/GenBank/DDBJ whole genome shotgun (WGS) entry which is preliminary data.</text>
</comment>
<dbReference type="AlphaFoldDB" id="A0A9J5ZEV4"/>
<evidence type="ECO:0000313" key="3">
    <source>
        <dbReference type="Proteomes" id="UP000824120"/>
    </source>
</evidence>
<dbReference type="PANTHER" id="PTHR48302:SF2">
    <property type="entry name" value="DUF1985 DOMAIN-CONTAINING PROTEIN"/>
    <property type="match status" value="1"/>
</dbReference>
<proteinExistence type="predicted"/>
<feature type="region of interest" description="Disordered" evidence="1">
    <location>
        <begin position="432"/>
        <end position="453"/>
    </location>
</feature>
<dbReference type="EMBL" id="JACXVP010000004">
    <property type="protein sequence ID" value="KAG5611443.1"/>
    <property type="molecule type" value="Genomic_DNA"/>
</dbReference>
<dbReference type="PANTHER" id="PTHR48302">
    <property type="entry name" value="ULP1 PROTEASE FAMILY, C-TERMINAL CATALYTIC DOMAIN CONTAINING PROTEIN"/>
    <property type="match status" value="1"/>
</dbReference>
<evidence type="ECO:0000256" key="1">
    <source>
        <dbReference type="SAM" id="MobiDB-lite"/>
    </source>
</evidence>
<evidence type="ECO:0008006" key="4">
    <source>
        <dbReference type="Google" id="ProtNLM"/>
    </source>
</evidence>
<accession>A0A9J5ZEV4</accession>
<reference evidence="2 3" key="1">
    <citation type="submission" date="2020-09" db="EMBL/GenBank/DDBJ databases">
        <title>De no assembly of potato wild relative species, Solanum commersonii.</title>
        <authorList>
            <person name="Cho K."/>
        </authorList>
    </citation>
    <scope>NUCLEOTIDE SEQUENCE [LARGE SCALE GENOMIC DNA]</scope>
    <source>
        <strain evidence="2">LZ3.2</strain>
        <tissue evidence="2">Leaf</tissue>
    </source>
</reference>
<sequence length="546" mass="61757">MKDKSVVKPKTKVMNYVIKKIPAHPLRFGAVFNFDFVNEIKKSIKDEGIEMFKNTIFGPYLNIPNCNFQGQITKCMLLLEVQQENKNLLHVRHGNRTVLKFSIKDFAIVTGLKCKGNVKDFSYSNPLRAGYYKDISLMLLQALNVWTYECASSLNLEFAVKVANGNPRICNWRVVAVKPKFGTFISSIFSENACSNIVPTPDEVEALDLPNIQDAHTPEPSTTAVDAKEIQTKDSSGFEDFSRSPLGHLFRRSSRVFGTSSPSPSKRRKKIDTPKTKLRPPINQSFSMPDEAPTPAANVSFVHVSSQVQKDKSVYPDIEKLKQHMKEYVDNKFEYLVTLIKANYSKLMNSRHREDDQQPKDLPIMSKTLVYLILTLKTRLKNHQEMNDVSELQSSDANIHHTAEITKHKDDASGQTPQHFFEGTMNEDASNKVQHNTNQSVPDPDSTTSATISSETQEAIDTIIVDLGRLPIPAKPVSAVNSQELTDNHSFLSNNQLPTDIPITEIVVRYVTNTPLARNRMPSKIYKSPYLTSFGSMKREKRSWRM</sequence>